<proteinExistence type="predicted"/>
<comment type="caution">
    <text evidence="6">The sequence shown here is derived from an EMBL/GenBank/DDBJ whole genome shotgun (WGS) entry which is preliminary data.</text>
</comment>
<dbReference type="InterPro" id="IPR027359">
    <property type="entry name" value="Volt_channel_dom_sf"/>
</dbReference>
<evidence type="ECO:0000256" key="4">
    <source>
        <dbReference type="ARBA" id="ARBA00023136"/>
    </source>
</evidence>
<dbReference type="EMBL" id="BLAL01000162">
    <property type="protein sequence ID" value="GES86887.1"/>
    <property type="molecule type" value="Genomic_DNA"/>
</dbReference>
<dbReference type="OrthoDB" id="429183at2759"/>
<organism evidence="6 8">
    <name type="scientific">Rhizophagus clarus</name>
    <dbReference type="NCBI Taxonomy" id="94130"/>
    <lineage>
        <taxon>Eukaryota</taxon>
        <taxon>Fungi</taxon>
        <taxon>Fungi incertae sedis</taxon>
        <taxon>Mucoromycota</taxon>
        <taxon>Glomeromycotina</taxon>
        <taxon>Glomeromycetes</taxon>
        <taxon>Glomerales</taxon>
        <taxon>Glomeraceae</taxon>
        <taxon>Rhizophagus</taxon>
    </lineage>
</organism>
<gene>
    <name evidence="7" type="ORF">RCL2_001392100</name>
    <name evidence="6" type="ORF">RclHR1_01710014</name>
</gene>
<dbReference type="STRING" id="94130.A0A2Z6QY72"/>
<keyword evidence="2 5" id="KW-0812">Transmembrane</keyword>
<reference evidence="7" key="2">
    <citation type="submission" date="2019-10" db="EMBL/GenBank/DDBJ databases">
        <title>Conservation and host-specific expression of non-tandemly repeated heterogenous ribosome RNA gene in arbuscular mycorrhizal fungi.</title>
        <authorList>
            <person name="Maeda T."/>
            <person name="Kobayashi Y."/>
            <person name="Nakagawa T."/>
            <person name="Ezawa T."/>
            <person name="Yamaguchi K."/>
            <person name="Bino T."/>
            <person name="Nishimoto Y."/>
            <person name="Shigenobu S."/>
            <person name="Kawaguchi M."/>
        </authorList>
    </citation>
    <scope>NUCLEOTIDE SEQUENCE</scope>
    <source>
        <strain evidence="7">HR1</strain>
    </source>
</reference>
<sequence>MSCVSFVTKIRQLPEHPNKQKRLVLQKPTFKMSESDTDVLVATSNSPNTPRTQHSLSKKEIVHGIANRIIYSRFYTWLYLGMVFLSVFSIILSLTNECQTTGFLILEVIINTVMIAEVITRFLALRKLFWKSIFNTIDIILVILCITTLLFIFDGGCAHKGEEVFDLVLLVLRNMIQIGRLLVVLRKNKRNIKARNATVDFNNIRDPSVSVDIDSTDNGVYLMNVEDEDDMF</sequence>
<dbReference type="PANTHER" id="PTHR38483">
    <property type="entry name" value="CHROMOSOME 1, WHOLE GENOME SHOTGUN SEQUENCE"/>
    <property type="match status" value="1"/>
</dbReference>
<feature type="transmembrane region" description="Helical" evidence="5">
    <location>
        <begin position="132"/>
        <end position="153"/>
    </location>
</feature>
<keyword evidence="3 5" id="KW-1133">Transmembrane helix</keyword>
<name>A0A2Z6QY72_9GLOM</name>
<evidence type="ECO:0000256" key="5">
    <source>
        <dbReference type="SAM" id="Phobius"/>
    </source>
</evidence>
<evidence type="ECO:0000313" key="8">
    <source>
        <dbReference type="Proteomes" id="UP000247702"/>
    </source>
</evidence>
<dbReference type="PANTHER" id="PTHR38483:SF1">
    <property type="entry name" value="ION TRANSPORT DOMAIN-CONTAINING PROTEIN"/>
    <property type="match status" value="1"/>
</dbReference>
<feature type="transmembrane region" description="Helical" evidence="5">
    <location>
        <begin position="101"/>
        <end position="120"/>
    </location>
</feature>
<dbReference type="AlphaFoldDB" id="A0A2Z6QY72"/>
<reference evidence="6 8" key="1">
    <citation type="submission" date="2017-11" db="EMBL/GenBank/DDBJ databases">
        <title>The genome of Rhizophagus clarus HR1 reveals common genetic basis of auxotrophy among arbuscular mycorrhizal fungi.</title>
        <authorList>
            <person name="Kobayashi Y."/>
        </authorList>
    </citation>
    <scope>NUCLEOTIDE SEQUENCE [LARGE SCALE GENOMIC DNA]</scope>
    <source>
        <strain evidence="6 8">HR1</strain>
    </source>
</reference>
<keyword evidence="4 5" id="KW-0472">Membrane</keyword>
<dbReference type="Proteomes" id="UP000615446">
    <property type="component" value="Unassembled WGS sequence"/>
</dbReference>
<evidence type="ECO:0000256" key="3">
    <source>
        <dbReference type="ARBA" id="ARBA00022989"/>
    </source>
</evidence>
<dbReference type="Gene3D" id="1.20.120.350">
    <property type="entry name" value="Voltage-gated potassium channels. Chain C"/>
    <property type="match status" value="1"/>
</dbReference>
<comment type="subcellular location">
    <subcellularLocation>
        <location evidence="1">Membrane</location>
        <topology evidence="1">Multi-pass membrane protein</topology>
    </subcellularLocation>
</comment>
<evidence type="ECO:0000313" key="7">
    <source>
        <dbReference type="EMBL" id="GES86887.1"/>
    </source>
</evidence>
<dbReference type="GO" id="GO:0016020">
    <property type="term" value="C:membrane"/>
    <property type="evidence" value="ECO:0007669"/>
    <property type="project" value="UniProtKB-SubCell"/>
</dbReference>
<protein>
    <submittedName>
        <fullName evidence="7">Ion channel</fullName>
    </submittedName>
</protein>
<dbReference type="Proteomes" id="UP000247702">
    <property type="component" value="Unassembled WGS sequence"/>
</dbReference>
<evidence type="ECO:0000256" key="1">
    <source>
        <dbReference type="ARBA" id="ARBA00004141"/>
    </source>
</evidence>
<evidence type="ECO:0000313" key="6">
    <source>
        <dbReference type="EMBL" id="GBB90214.1"/>
    </source>
</evidence>
<evidence type="ECO:0000256" key="2">
    <source>
        <dbReference type="ARBA" id="ARBA00022692"/>
    </source>
</evidence>
<dbReference type="EMBL" id="BEXD01000791">
    <property type="protein sequence ID" value="GBB90214.1"/>
    <property type="molecule type" value="Genomic_DNA"/>
</dbReference>
<feature type="transmembrane region" description="Helical" evidence="5">
    <location>
        <begin position="165"/>
        <end position="185"/>
    </location>
</feature>
<feature type="transmembrane region" description="Helical" evidence="5">
    <location>
        <begin position="74"/>
        <end position="95"/>
    </location>
</feature>
<keyword evidence="8" id="KW-1185">Reference proteome</keyword>
<accession>A0A2Z6QY72</accession>